<keyword evidence="4 9" id="KW-1133">Transmembrane helix</keyword>
<comment type="subcellular location">
    <subcellularLocation>
        <location evidence="1">Membrane</location>
        <topology evidence="1">Multi-pass membrane protein</topology>
    </subcellularLocation>
</comment>
<evidence type="ECO:0000256" key="2">
    <source>
        <dbReference type="ARBA" id="ARBA00007375"/>
    </source>
</evidence>
<dbReference type="PANTHER" id="PTHR31885">
    <property type="entry name" value="GH04784P"/>
    <property type="match status" value="1"/>
</dbReference>
<proteinExistence type="inferred from homology"/>
<evidence type="ECO:0000256" key="4">
    <source>
        <dbReference type="ARBA" id="ARBA00022989"/>
    </source>
</evidence>
<organism evidence="10 11">
    <name type="scientific">Exocentrus adspersus</name>
    <dbReference type="NCBI Taxonomy" id="1586481"/>
    <lineage>
        <taxon>Eukaryota</taxon>
        <taxon>Metazoa</taxon>
        <taxon>Ecdysozoa</taxon>
        <taxon>Arthropoda</taxon>
        <taxon>Hexapoda</taxon>
        <taxon>Insecta</taxon>
        <taxon>Pterygota</taxon>
        <taxon>Neoptera</taxon>
        <taxon>Endopterygota</taxon>
        <taxon>Coleoptera</taxon>
        <taxon>Polyphaga</taxon>
        <taxon>Cucujiformia</taxon>
        <taxon>Chrysomeloidea</taxon>
        <taxon>Cerambycidae</taxon>
        <taxon>Lamiinae</taxon>
        <taxon>Acanthocinini</taxon>
        <taxon>Exocentrus</taxon>
    </lineage>
</organism>
<evidence type="ECO:0000256" key="8">
    <source>
        <dbReference type="ARBA" id="ARBA00049560"/>
    </source>
</evidence>
<keyword evidence="3 9" id="KW-0812">Transmembrane</keyword>
<accession>A0AAV8W8R7</accession>
<dbReference type="InterPro" id="IPR012506">
    <property type="entry name" value="TMEM86B-like"/>
</dbReference>
<comment type="similarity">
    <text evidence="2">Belongs to the TMEM86 family.</text>
</comment>
<name>A0AAV8W8R7_9CUCU</name>
<evidence type="ECO:0000256" key="5">
    <source>
        <dbReference type="ARBA" id="ARBA00023136"/>
    </source>
</evidence>
<evidence type="ECO:0000256" key="1">
    <source>
        <dbReference type="ARBA" id="ARBA00004141"/>
    </source>
</evidence>
<dbReference type="GO" id="GO:0016020">
    <property type="term" value="C:membrane"/>
    <property type="evidence" value="ECO:0007669"/>
    <property type="project" value="UniProtKB-SubCell"/>
</dbReference>
<dbReference type="GO" id="GO:0047408">
    <property type="term" value="F:alkenylglycerophosphocholine hydrolase activity"/>
    <property type="evidence" value="ECO:0007669"/>
    <property type="project" value="UniProtKB-EC"/>
</dbReference>
<dbReference type="EC" id="3.3.2.2" evidence="6"/>
<evidence type="ECO:0000313" key="11">
    <source>
        <dbReference type="Proteomes" id="UP001159042"/>
    </source>
</evidence>
<dbReference type="PANTHER" id="PTHR31885:SF6">
    <property type="entry name" value="GH04784P"/>
    <property type="match status" value="1"/>
</dbReference>
<feature type="transmembrane region" description="Helical" evidence="9">
    <location>
        <begin position="108"/>
        <end position="126"/>
    </location>
</feature>
<comment type="catalytic activity">
    <reaction evidence="8">
        <text>a 1-O-(1Z-alkenyl)-sn-glycero-3-phosphocholine + H2O = a 2,3-saturated aldehyde + sn-glycerol 3-phosphocholine</text>
        <dbReference type="Rhea" id="RHEA:22544"/>
        <dbReference type="ChEBI" id="CHEBI:15377"/>
        <dbReference type="ChEBI" id="CHEBI:16870"/>
        <dbReference type="ChEBI" id="CHEBI:73359"/>
        <dbReference type="ChEBI" id="CHEBI:77287"/>
        <dbReference type="EC" id="3.3.2.2"/>
    </reaction>
</comment>
<feature type="transmembrane region" description="Helical" evidence="9">
    <location>
        <begin position="133"/>
        <end position="149"/>
    </location>
</feature>
<dbReference type="Pfam" id="PF07947">
    <property type="entry name" value="YhhN"/>
    <property type="match status" value="1"/>
</dbReference>
<feature type="transmembrane region" description="Helical" evidence="9">
    <location>
        <begin position="52"/>
        <end position="74"/>
    </location>
</feature>
<dbReference type="EMBL" id="JANEYG010000006">
    <property type="protein sequence ID" value="KAJ8922522.1"/>
    <property type="molecule type" value="Genomic_DNA"/>
</dbReference>
<gene>
    <name evidence="10" type="ORF">NQ315_007552</name>
</gene>
<keyword evidence="11" id="KW-1185">Reference proteome</keyword>
<comment type="catalytic activity">
    <reaction evidence="7">
        <text>a 1-O-(1Z-alkenyl)-sn-glycero-3-phosphoethanolamine + H2O = a 2,3-saturated aldehyde + sn-glycero-3-phosphoethanolamine</text>
        <dbReference type="Rhea" id="RHEA:16905"/>
        <dbReference type="ChEBI" id="CHEBI:15377"/>
        <dbReference type="ChEBI" id="CHEBI:73359"/>
        <dbReference type="ChEBI" id="CHEBI:77288"/>
        <dbReference type="ChEBI" id="CHEBI:143890"/>
        <dbReference type="EC" id="3.3.2.2"/>
    </reaction>
</comment>
<evidence type="ECO:0000256" key="7">
    <source>
        <dbReference type="ARBA" id="ARBA00049458"/>
    </source>
</evidence>
<evidence type="ECO:0000256" key="3">
    <source>
        <dbReference type="ARBA" id="ARBA00022692"/>
    </source>
</evidence>
<evidence type="ECO:0000256" key="9">
    <source>
        <dbReference type="SAM" id="Phobius"/>
    </source>
</evidence>
<keyword evidence="5 9" id="KW-0472">Membrane</keyword>
<sequence length="252" mass="28310">MMVDLIPEIKLKQPTTTSVTNVVKTVGPKLVPFFKTVAIYFVIFVPHDKPSIFSTVLKCLPIVSLMLFVVLHGMSLGEEYKYSRRILTGLIFCCIGDAFLIWHHYFDIGMLAFIVGHIYYISAFGFKPLNLPVGIILYFLGTMVALYLLPDLHGVFIVGVPIYILVIITMLWRAIARVQFFEDLWTWSKLCTCAGGILFSLSDLVIGIDRFKYKIDYAQALIMSTYYAAQVGIALSVVDARSALKAGTDKKK</sequence>
<evidence type="ECO:0000313" key="10">
    <source>
        <dbReference type="EMBL" id="KAJ8922522.1"/>
    </source>
</evidence>
<dbReference type="AlphaFoldDB" id="A0AAV8W8R7"/>
<reference evidence="10 11" key="1">
    <citation type="journal article" date="2023" name="Insect Mol. Biol.">
        <title>Genome sequencing provides insights into the evolution of gene families encoding plant cell wall-degrading enzymes in longhorned beetles.</title>
        <authorList>
            <person name="Shin N.R."/>
            <person name="Okamura Y."/>
            <person name="Kirsch R."/>
            <person name="Pauchet Y."/>
        </authorList>
    </citation>
    <scope>NUCLEOTIDE SEQUENCE [LARGE SCALE GENOMIC DNA]</scope>
    <source>
        <strain evidence="10">EAD_L_NR</strain>
    </source>
</reference>
<feature type="transmembrane region" description="Helical" evidence="9">
    <location>
        <begin position="155"/>
        <end position="175"/>
    </location>
</feature>
<protein>
    <recommendedName>
        <fullName evidence="6">lysoplasmalogenase</fullName>
        <ecNumber evidence="6">3.3.2.2</ecNumber>
    </recommendedName>
</protein>
<feature type="transmembrane region" description="Helical" evidence="9">
    <location>
        <begin position="30"/>
        <end position="46"/>
    </location>
</feature>
<comment type="caution">
    <text evidence="10">The sequence shown here is derived from an EMBL/GenBank/DDBJ whole genome shotgun (WGS) entry which is preliminary data.</text>
</comment>
<evidence type="ECO:0000256" key="6">
    <source>
        <dbReference type="ARBA" id="ARBA00035673"/>
    </source>
</evidence>
<feature type="transmembrane region" description="Helical" evidence="9">
    <location>
        <begin position="187"/>
        <end position="208"/>
    </location>
</feature>
<dbReference type="Proteomes" id="UP001159042">
    <property type="component" value="Unassembled WGS sequence"/>
</dbReference>